<evidence type="ECO:0000313" key="2">
    <source>
        <dbReference type="EMBL" id="EOA99857.1"/>
    </source>
</evidence>
<dbReference type="AlphaFoldDB" id="R0LHQ9"/>
<accession>R0LHQ9</accession>
<evidence type="ECO:0000256" key="1">
    <source>
        <dbReference type="SAM" id="MobiDB-lite"/>
    </source>
</evidence>
<dbReference type="Proteomes" id="UP000296049">
    <property type="component" value="Unassembled WGS sequence"/>
</dbReference>
<protein>
    <submittedName>
        <fullName evidence="2">Uncharacterized protein</fullName>
    </submittedName>
</protein>
<proteinExistence type="predicted"/>
<feature type="region of interest" description="Disordered" evidence="1">
    <location>
        <begin position="147"/>
        <end position="172"/>
    </location>
</feature>
<gene>
    <name evidence="2" type="ORF">Anapl_02849</name>
</gene>
<name>R0LHQ9_ANAPL</name>
<sequence>MATCRGDLTHEQKQRARDGWHHDFHQLSAPTAGERVAQMQLLKQFGHKRLQLTALRETCKRNRMETLPGIPVEGEALISPLCDSHVYVYRVFGGGQVDASVRNSLPQHLAIDLLLPCFQQGPAWSEMEALTCMTLKPQKESFMDAGRKKTGEIPADNALTGGDRGEGTTNFESQLGLPLDAELTSTSPSKTLKTNLPQLSAASSIPAVSDRGDGGDVTLVGHDARQDVGDVRVSPLKGEGDSQSAGWRYSCAGCFALHQLLHEGSVYSARVYWCARDAPKPPGSRLLLQWSNSASCWLLPLAGLPGCLARLLPSEGTLLMVWRSCPERRAQRRRRISAARRVAVFSLEWKLRFHMSLAPTADTSVRASAPLGKPVPLQGFN</sequence>
<dbReference type="EMBL" id="KB743260">
    <property type="protein sequence ID" value="EOA99857.1"/>
    <property type="molecule type" value="Genomic_DNA"/>
</dbReference>
<organism evidence="2 3">
    <name type="scientific">Anas platyrhynchos</name>
    <name type="common">Mallard</name>
    <name type="synonym">Anas boschas</name>
    <dbReference type="NCBI Taxonomy" id="8839"/>
    <lineage>
        <taxon>Eukaryota</taxon>
        <taxon>Metazoa</taxon>
        <taxon>Chordata</taxon>
        <taxon>Craniata</taxon>
        <taxon>Vertebrata</taxon>
        <taxon>Euteleostomi</taxon>
        <taxon>Archelosauria</taxon>
        <taxon>Archosauria</taxon>
        <taxon>Dinosauria</taxon>
        <taxon>Saurischia</taxon>
        <taxon>Theropoda</taxon>
        <taxon>Coelurosauria</taxon>
        <taxon>Aves</taxon>
        <taxon>Neognathae</taxon>
        <taxon>Galloanserae</taxon>
        <taxon>Anseriformes</taxon>
        <taxon>Anatidae</taxon>
        <taxon>Anatinae</taxon>
        <taxon>Anas</taxon>
    </lineage>
</organism>
<reference evidence="3" key="1">
    <citation type="journal article" date="2013" name="Nat. Genet.">
        <title>The duck genome and transcriptome provide insight into an avian influenza virus reservoir species.</title>
        <authorList>
            <person name="Huang Y."/>
            <person name="Li Y."/>
            <person name="Burt D.W."/>
            <person name="Chen H."/>
            <person name="Zhang Y."/>
            <person name="Qian W."/>
            <person name="Kim H."/>
            <person name="Gan S."/>
            <person name="Zhao Y."/>
            <person name="Li J."/>
            <person name="Yi K."/>
            <person name="Feng H."/>
            <person name="Zhu P."/>
            <person name="Li B."/>
            <person name="Liu Q."/>
            <person name="Fairley S."/>
            <person name="Magor K.E."/>
            <person name="Du Z."/>
            <person name="Hu X."/>
            <person name="Goodman L."/>
            <person name="Tafer H."/>
            <person name="Vignal A."/>
            <person name="Lee T."/>
            <person name="Kim K.W."/>
            <person name="Sheng Z."/>
            <person name="An Y."/>
            <person name="Searle S."/>
            <person name="Herrero J."/>
            <person name="Groenen M.A."/>
            <person name="Crooijmans R.P."/>
            <person name="Faraut T."/>
            <person name="Cai Q."/>
            <person name="Webster R.G."/>
            <person name="Aldridge J.R."/>
            <person name="Warren W.C."/>
            <person name="Bartschat S."/>
            <person name="Kehr S."/>
            <person name="Marz M."/>
            <person name="Stadler P.F."/>
            <person name="Smith J."/>
            <person name="Kraus R.H."/>
            <person name="Zhao Y."/>
            <person name="Ren L."/>
            <person name="Fei J."/>
            <person name="Morisson M."/>
            <person name="Kaiser P."/>
            <person name="Griffin D.K."/>
            <person name="Rao M."/>
            <person name="Pitel F."/>
            <person name="Wang J."/>
            <person name="Li N."/>
        </authorList>
    </citation>
    <scope>NUCLEOTIDE SEQUENCE [LARGE SCALE GENOMIC DNA]</scope>
</reference>
<evidence type="ECO:0000313" key="3">
    <source>
        <dbReference type="Proteomes" id="UP000296049"/>
    </source>
</evidence>
<keyword evidence="3" id="KW-1185">Reference proteome</keyword>